<dbReference type="Proteomes" id="UP000798662">
    <property type="component" value="Chromosome 2"/>
</dbReference>
<proteinExistence type="predicted"/>
<comment type="caution">
    <text evidence="1">The sequence shown here is derived from an EMBL/GenBank/DDBJ whole genome shotgun (WGS) entry which is preliminary data.</text>
</comment>
<evidence type="ECO:0000313" key="2">
    <source>
        <dbReference type="Proteomes" id="UP000798662"/>
    </source>
</evidence>
<accession>A0ACC3C3K2</accession>
<organism evidence="1 2">
    <name type="scientific">Pyropia yezoensis</name>
    <name type="common">Susabi-nori</name>
    <name type="synonym">Porphyra yezoensis</name>
    <dbReference type="NCBI Taxonomy" id="2788"/>
    <lineage>
        <taxon>Eukaryota</taxon>
        <taxon>Rhodophyta</taxon>
        <taxon>Bangiophyceae</taxon>
        <taxon>Bangiales</taxon>
        <taxon>Bangiaceae</taxon>
        <taxon>Pyropia</taxon>
    </lineage>
</organism>
<protein>
    <submittedName>
        <fullName evidence="1">Uncharacterized protein</fullName>
    </submittedName>
</protein>
<reference evidence="1" key="1">
    <citation type="submission" date="2019-11" db="EMBL/GenBank/DDBJ databases">
        <title>Nori genome reveals adaptations in red seaweeds to the harsh intertidal environment.</title>
        <authorList>
            <person name="Wang D."/>
            <person name="Mao Y."/>
        </authorList>
    </citation>
    <scope>NUCLEOTIDE SEQUENCE</scope>
    <source>
        <tissue evidence="1">Gametophyte</tissue>
    </source>
</reference>
<gene>
    <name evidence="1" type="ORF">I4F81_007244</name>
</gene>
<name>A0ACC3C3K2_PYRYE</name>
<keyword evidence="2" id="KW-1185">Reference proteome</keyword>
<evidence type="ECO:0000313" key="1">
    <source>
        <dbReference type="EMBL" id="KAK1864700.1"/>
    </source>
</evidence>
<dbReference type="EMBL" id="CM020619">
    <property type="protein sequence ID" value="KAK1864700.1"/>
    <property type="molecule type" value="Genomic_DNA"/>
</dbReference>
<sequence length="664" mass="66613">MSFLFRSAAPEAAEAPVAPLPSQEPGSLLADLRLSNNPSSTSADLQLATLPPASEKAAATAGEEASPAAADPPPAEAVTRASDQAPVTSMTDAVVGASRGPASTAALAASATSAAVASSASAAGASPVVDALATTSAATGTGSVPPGVTGGAPAPSGGSKDAGAAAGADGDGGADEYAEAEAESRARLDRVAGAFQRYRSNGLRLLDRKAQYYQALPVADRLLLRQFPLKLSRMAEAVEINASLIEAVVHPSVAPMLHMSTASLAAAVATVGNGGSTGAGEDVANGGGVASGQVGGASGSPLSSATSPGSAASTVVVNGGEGGHTDSGDAEGGGGGGVEASRGPGAAGGASLGEGIGGLSPLSSAVASAPSGAAGALVSEEAQQLTAEGVDSARLLDEDLSAMVDVMAALTRDWSEEGRPEREAVYTPLLAAVEEAFLEAEGSGLLSDAVNPRSAFRVLVPGAAYGRLAWELARAGFAVQGSESNLFALLASNWVLNAPRRGGVGLYPYAHQVSHVRSEAEQLRPVVVPDVDPRALPAGADFSMRAGDFLDVFCDPAEAGSWDCVATSFFLGTAHNVVASVRTISSVLKGGGVWTSLSPLNFKYADLFTEPSVELTEEELLRVICLSGFRILRKETRRCTYGANAKSLSTTFYDCLFFVAIKVR</sequence>